<keyword evidence="1" id="KW-0479">Metal-binding</keyword>
<evidence type="ECO:0000256" key="1">
    <source>
        <dbReference type="RuleBase" id="RU341113"/>
    </source>
</evidence>
<dbReference type="GO" id="GO:0006508">
    <property type="term" value="P:proteolysis"/>
    <property type="evidence" value="ECO:0007669"/>
    <property type="project" value="UniProtKB-KW"/>
</dbReference>
<comment type="subunit">
    <text evidence="1">Homodimer; disulfide-linked.</text>
</comment>
<dbReference type="InterPro" id="IPR032466">
    <property type="entry name" value="Metal_Hydrolase"/>
</dbReference>
<dbReference type="AlphaFoldDB" id="A0A336N1L1"/>
<name>A0A336N1L1_CULSO</name>
<dbReference type="EC" id="3.4.13.19" evidence="1"/>
<dbReference type="GO" id="GO:0098552">
    <property type="term" value="C:side of membrane"/>
    <property type="evidence" value="ECO:0007669"/>
    <property type="project" value="UniProtKB-KW"/>
</dbReference>
<keyword evidence="1" id="KW-0482">Metalloprotease</keyword>
<evidence type="ECO:0000256" key="2">
    <source>
        <dbReference type="SAM" id="Phobius"/>
    </source>
</evidence>
<dbReference type="GO" id="GO:0046872">
    <property type="term" value="F:metal ion binding"/>
    <property type="evidence" value="ECO:0007669"/>
    <property type="project" value="UniProtKB-UniRule"/>
</dbReference>
<dbReference type="PANTHER" id="PTHR10443:SF45">
    <property type="entry name" value="DIPEPTIDASE"/>
    <property type="match status" value="1"/>
</dbReference>
<keyword evidence="1" id="KW-0336">GPI-anchor</keyword>
<dbReference type="SUPFAM" id="SSF51556">
    <property type="entry name" value="Metallo-dependent hydrolases"/>
    <property type="match status" value="1"/>
</dbReference>
<gene>
    <name evidence="3" type="primary">CSON008671</name>
</gene>
<dbReference type="CDD" id="cd01301">
    <property type="entry name" value="rDP_like"/>
    <property type="match status" value="1"/>
</dbReference>
<organism evidence="3">
    <name type="scientific">Culicoides sonorensis</name>
    <name type="common">Biting midge</name>
    <dbReference type="NCBI Taxonomy" id="179676"/>
    <lineage>
        <taxon>Eukaryota</taxon>
        <taxon>Metazoa</taxon>
        <taxon>Ecdysozoa</taxon>
        <taxon>Arthropoda</taxon>
        <taxon>Hexapoda</taxon>
        <taxon>Insecta</taxon>
        <taxon>Pterygota</taxon>
        <taxon>Neoptera</taxon>
        <taxon>Endopterygota</taxon>
        <taxon>Diptera</taxon>
        <taxon>Nematocera</taxon>
        <taxon>Chironomoidea</taxon>
        <taxon>Ceratopogonidae</taxon>
        <taxon>Ceratopogoninae</taxon>
        <taxon>Culicoides</taxon>
        <taxon>Monoculicoides</taxon>
    </lineage>
</organism>
<dbReference type="InterPro" id="IPR000180">
    <property type="entry name" value="Dipep_AS"/>
</dbReference>
<comment type="subcellular location">
    <subcellularLocation>
        <location evidence="1">Membrane</location>
        <topology evidence="1">Lipid-anchor</topology>
        <topology evidence="1">GPI-anchor</topology>
    </subcellularLocation>
</comment>
<reference evidence="3" key="1">
    <citation type="submission" date="2018-07" db="EMBL/GenBank/DDBJ databases">
        <authorList>
            <person name="Quirk P.G."/>
            <person name="Krulwich T.A."/>
        </authorList>
    </citation>
    <scope>NUCLEOTIDE SEQUENCE</scope>
</reference>
<keyword evidence="1" id="KW-0449">Lipoprotein</keyword>
<comment type="cofactor">
    <cofactor evidence="1">
        <name>Zn(2+)</name>
        <dbReference type="ChEBI" id="CHEBI:29105"/>
    </cofactor>
</comment>
<dbReference type="Gene3D" id="3.20.20.140">
    <property type="entry name" value="Metal-dependent hydrolases"/>
    <property type="match status" value="1"/>
</dbReference>
<keyword evidence="2" id="KW-0812">Transmembrane</keyword>
<keyword evidence="1" id="KW-0224">Dipeptidase</keyword>
<dbReference type="VEuPathDB" id="VectorBase:CSON008671"/>
<dbReference type="InterPro" id="IPR008257">
    <property type="entry name" value="Pept_M19"/>
</dbReference>
<comment type="similarity">
    <text evidence="1">Belongs to the metallo-dependent hydrolases superfamily. Peptidase M19 family.</text>
</comment>
<accession>A0A336N1L1</accession>
<keyword evidence="1" id="KW-1015">Disulfide bond</keyword>
<dbReference type="GO" id="GO:0070573">
    <property type="term" value="F:metallodipeptidase activity"/>
    <property type="evidence" value="ECO:0007669"/>
    <property type="project" value="InterPro"/>
</dbReference>
<keyword evidence="2" id="KW-0472">Membrane</keyword>
<keyword evidence="1" id="KW-0378">Hydrolase</keyword>
<dbReference type="PROSITE" id="PS51365">
    <property type="entry name" value="RENAL_DIPEPTIDASE_2"/>
    <property type="match status" value="1"/>
</dbReference>
<keyword evidence="1" id="KW-0862">Zinc</keyword>
<dbReference type="EMBL" id="UFQT01003306">
    <property type="protein sequence ID" value="SSX34833.1"/>
    <property type="molecule type" value="Genomic_DNA"/>
</dbReference>
<keyword evidence="1" id="KW-0645">Protease</keyword>
<dbReference type="PANTHER" id="PTHR10443">
    <property type="entry name" value="MICROSOMAL DIPEPTIDASE"/>
    <property type="match status" value="1"/>
</dbReference>
<comment type="catalytic activity">
    <reaction evidence="1">
        <text>an L-aminoacyl-L-amino acid + H2O = 2 an L-alpha-amino acid</text>
        <dbReference type="Rhea" id="RHEA:48940"/>
        <dbReference type="ChEBI" id="CHEBI:15377"/>
        <dbReference type="ChEBI" id="CHEBI:59869"/>
        <dbReference type="ChEBI" id="CHEBI:77460"/>
        <dbReference type="EC" id="3.4.13.19"/>
    </reaction>
</comment>
<evidence type="ECO:0000313" key="3">
    <source>
        <dbReference type="EMBL" id="SSX34833.1"/>
    </source>
</evidence>
<keyword evidence="1" id="KW-0325">Glycoprotein</keyword>
<dbReference type="PROSITE" id="PS00869">
    <property type="entry name" value="RENAL_DIPEPTIDASE_1"/>
    <property type="match status" value="1"/>
</dbReference>
<protein>
    <recommendedName>
        <fullName evidence="1">Dipeptidase</fullName>
        <ecNumber evidence="1">3.4.13.19</ecNumber>
    </recommendedName>
</protein>
<sequence length="443" mass="49675">MLIDSLPVLNRKVMYITGAIILIAVIALAIAIPISVSSVGESLPFVGSSVLDEVPLVDGHNDLPYNIYRLEHDRLKNFNLDSDLKKHPRWGNISSSHTDLPRLRKGKVGGQFWVAYVGCDSLDKDAVELTLDQIDVIKRLIKAYPNDLQYADSAEGIWNAFENKKIASLICVEGGHSMDNRLGVLRLYYELGVRYMTLTHSCTLPWADASPVDSSSLTTKHNLTEWGRKVVLEMNRLGMMVDISHVSKGVMLDAIRTSRSPVIFSHSSSWSVYNHHRNVQDDVLFELKKNNGIIMINFYPGFLGNNTIDKAIEHLNYIKNLIGTDNIGIGADYDGVGQTPIGLEDVSTYPDLFNKLAESGHGYEPWTREELKKLAGLNLIRVLKDVENVRDSLVNEEPYEDLIPYNDLTRDNQVQGCRTDLDTYLEAKSVEIESAPKKLSFPE</sequence>
<dbReference type="OMA" id="HINHIRV"/>
<proteinExistence type="inferred from homology"/>
<keyword evidence="2" id="KW-1133">Transmembrane helix</keyword>
<dbReference type="Pfam" id="PF01244">
    <property type="entry name" value="Peptidase_M19"/>
    <property type="match status" value="1"/>
</dbReference>
<feature type="transmembrane region" description="Helical" evidence="2">
    <location>
        <begin position="12"/>
        <end position="34"/>
    </location>
</feature>